<accession>A0A7S0WQL0</accession>
<sequence length="177" mass="19181">MGSHIAASTSAPTAAGRPLNSTEYPYHAYVVGKWPPSDKVLEDIDQHLSLEVATPPIRVEVLECVEGRPDILYGQLQDGSRGYFPASCIVPPRRGPNLADFESVRHVPPDMRDFGAPSTGAHGIDQVWAQSSRRKTTSLPEEEYTQDSFGGDSDDDVNILQVTDSDAESGSDGSECY</sequence>
<organism evidence="2">
    <name type="scientific">Pyramimonas obovata</name>
    <dbReference type="NCBI Taxonomy" id="1411642"/>
    <lineage>
        <taxon>Eukaryota</taxon>
        <taxon>Viridiplantae</taxon>
        <taxon>Chlorophyta</taxon>
        <taxon>Pyramimonadophyceae</taxon>
        <taxon>Pyramimonadales</taxon>
        <taxon>Pyramimonadaceae</taxon>
        <taxon>Pyramimonas</taxon>
        <taxon>Pyramimonas incertae sedis</taxon>
    </lineage>
</organism>
<protein>
    <submittedName>
        <fullName evidence="2">Uncharacterized protein</fullName>
    </submittedName>
</protein>
<proteinExistence type="predicted"/>
<feature type="region of interest" description="Disordered" evidence="1">
    <location>
        <begin position="117"/>
        <end position="157"/>
    </location>
</feature>
<evidence type="ECO:0000256" key="1">
    <source>
        <dbReference type="SAM" id="MobiDB-lite"/>
    </source>
</evidence>
<reference evidence="2" key="1">
    <citation type="submission" date="2021-01" db="EMBL/GenBank/DDBJ databases">
        <authorList>
            <person name="Corre E."/>
            <person name="Pelletier E."/>
            <person name="Niang G."/>
            <person name="Scheremetjew M."/>
            <person name="Finn R."/>
            <person name="Kale V."/>
            <person name="Holt S."/>
            <person name="Cochrane G."/>
            <person name="Meng A."/>
            <person name="Brown T."/>
            <person name="Cohen L."/>
        </authorList>
    </citation>
    <scope>NUCLEOTIDE SEQUENCE</scope>
    <source>
        <strain evidence="2">CCMP722</strain>
    </source>
</reference>
<name>A0A7S0WQL0_9CHLO</name>
<evidence type="ECO:0000313" key="2">
    <source>
        <dbReference type="EMBL" id="CAD8678455.1"/>
    </source>
</evidence>
<gene>
    <name evidence="2" type="ORF">POBO1169_LOCUS14086</name>
</gene>
<dbReference type="EMBL" id="HBFA01027790">
    <property type="protein sequence ID" value="CAD8678455.1"/>
    <property type="molecule type" value="Transcribed_RNA"/>
</dbReference>
<dbReference type="AlphaFoldDB" id="A0A7S0WQL0"/>